<feature type="chain" id="PRO_5034559129" description="Metallo-beta-lactamase domain-containing protein" evidence="2">
    <location>
        <begin position="19"/>
        <end position="376"/>
    </location>
</feature>
<dbReference type="Pfam" id="PF12706">
    <property type="entry name" value="Lactamase_B_2"/>
    <property type="match status" value="1"/>
</dbReference>
<feature type="binding site" evidence="1">
    <location>
        <position position="150"/>
    </location>
    <ligand>
        <name>an N-acyl-1,2-diacyl-sn-glycero-3-phosphoethanolamine</name>
        <dbReference type="ChEBI" id="CHEBI:62537"/>
    </ligand>
</feature>
<dbReference type="GO" id="GO:0070290">
    <property type="term" value="F:N-acylphosphatidylethanolamine-specific phospholipase D activity"/>
    <property type="evidence" value="ECO:0007669"/>
    <property type="project" value="InterPro"/>
</dbReference>
<feature type="domain" description="Metallo-beta-lactamase" evidence="3">
    <location>
        <begin position="105"/>
        <end position="332"/>
    </location>
</feature>
<feature type="signal peptide" evidence="2">
    <location>
        <begin position="1"/>
        <end position="18"/>
    </location>
</feature>
<dbReference type="SUPFAM" id="SSF56281">
    <property type="entry name" value="Metallo-hydrolase/oxidoreductase"/>
    <property type="match status" value="1"/>
</dbReference>
<dbReference type="GO" id="GO:0005737">
    <property type="term" value="C:cytoplasm"/>
    <property type="evidence" value="ECO:0007669"/>
    <property type="project" value="TreeGrafter"/>
</dbReference>
<proteinExistence type="predicted"/>
<dbReference type="PANTHER" id="PTHR15032">
    <property type="entry name" value="N-ACYL-PHOSPHATIDYLETHANOLAMINE-HYDROLYZING PHOSPHOLIPASE D"/>
    <property type="match status" value="1"/>
</dbReference>
<reference evidence="4" key="1">
    <citation type="submission" date="2020-12" db="EMBL/GenBank/DDBJ databases">
        <title>Metabolic potential, ecology and presence of endohyphal bacteria is reflected in genomic diversity of Mucoromycotina.</title>
        <authorList>
            <person name="Muszewska A."/>
            <person name="Okrasinska A."/>
            <person name="Steczkiewicz K."/>
            <person name="Drgas O."/>
            <person name="Orlowska M."/>
            <person name="Perlinska-Lenart U."/>
            <person name="Aleksandrzak-Piekarczyk T."/>
            <person name="Szatraj K."/>
            <person name="Zielenkiewicz U."/>
            <person name="Pilsyk S."/>
            <person name="Malc E."/>
            <person name="Mieczkowski P."/>
            <person name="Kruszewska J.S."/>
            <person name="Biernat P."/>
            <person name="Pawlowska J."/>
        </authorList>
    </citation>
    <scope>NUCLEOTIDE SEQUENCE</scope>
    <source>
        <strain evidence="4">WA0000017839</strain>
    </source>
</reference>
<dbReference type="GO" id="GO:0008270">
    <property type="term" value="F:zinc ion binding"/>
    <property type="evidence" value="ECO:0007669"/>
    <property type="project" value="InterPro"/>
</dbReference>
<evidence type="ECO:0000313" key="4">
    <source>
        <dbReference type="EMBL" id="KAG2207524.1"/>
    </source>
</evidence>
<dbReference type="InterPro" id="IPR024884">
    <property type="entry name" value="NAPE-PLD"/>
</dbReference>
<dbReference type="Proteomes" id="UP000603453">
    <property type="component" value="Unassembled WGS sequence"/>
</dbReference>
<dbReference type="PANTHER" id="PTHR15032:SF4">
    <property type="entry name" value="N-ACYL-PHOSPHATIDYLETHANOLAMINE-HYDROLYZING PHOSPHOLIPASE D"/>
    <property type="match status" value="1"/>
</dbReference>
<dbReference type="OrthoDB" id="332863at2759"/>
<dbReference type="InterPro" id="IPR001279">
    <property type="entry name" value="Metallo-B-lactamas"/>
</dbReference>
<dbReference type="Gene3D" id="3.60.15.10">
    <property type="entry name" value="Ribonuclease Z/Hydroxyacylglutathione hydrolase-like"/>
    <property type="match status" value="1"/>
</dbReference>
<sequence length="376" mass="42709">MFRRLATTLAISTAVVMSQKPVFAQGKEHHDGKGFKNPWPSFVSYGFLDAFKMFTTADTSIMSAKPVDKPETVEINWNLLKQKDDHIHATWLGHACMFLQIKGFNVLLDPIFSDRCSPVQFAGPKRYTDPPCKLSELPPIDAVIISHNHYDHLDVDTVNQLAKLYPECKFYVPLGNKSWFKLPEDRVIELDWWETATLQNSTTQLTMTCTPCQHFSGRGLFDRNKTLWASWCIQAQKDGEVQKVFFGGDTGYRAVPADTKPEFQYDTQYLDTLPHCPAFKEIGEKMGPFDLAFIPIGAYSPRWFMSPIHCSPEDAVELHCDIKSKQSIGIHWGTFILTDEPLFEPPKRLKAAMEKRGLDAQHFNVLPLGGTFTVNQ</sequence>
<name>A0A8H7RA45_9FUNG</name>
<dbReference type="AlphaFoldDB" id="A0A8H7RA45"/>
<evidence type="ECO:0000313" key="5">
    <source>
        <dbReference type="Proteomes" id="UP000603453"/>
    </source>
</evidence>
<evidence type="ECO:0000256" key="1">
    <source>
        <dbReference type="PIRSR" id="PIRSR038896-50"/>
    </source>
</evidence>
<keyword evidence="5" id="KW-1185">Reference proteome</keyword>
<evidence type="ECO:0000256" key="2">
    <source>
        <dbReference type="SAM" id="SignalP"/>
    </source>
</evidence>
<organism evidence="4 5">
    <name type="scientific">Mucor saturninus</name>
    <dbReference type="NCBI Taxonomy" id="64648"/>
    <lineage>
        <taxon>Eukaryota</taxon>
        <taxon>Fungi</taxon>
        <taxon>Fungi incertae sedis</taxon>
        <taxon>Mucoromycota</taxon>
        <taxon>Mucoromycotina</taxon>
        <taxon>Mucoromycetes</taxon>
        <taxon>Mucorales</taxon>
        <taxon>Mucorineae</taxon>
        <taxon>Mucoraceae</taxon>
        <taxon>Mucor</taxon>
    </lineage>
</organism>
<comment type="caution">
    <text evidence="4">The sequence shown here is derived from an EMBL/GenBank/DDBJ whole genome shotgun (WGS) entry which is preliminary data.</text>
</comment>
<accession>A0A8H7RA45</accession>
<protein>
    <recommendedName>
        <fullName evidence="3">Metallo-beta-lactamase domain-containing protein</fullName>
    </recommendedName>
</protein>
<dbReference type="InterPro" id="IPR036866">
    <property type="entry name" value="RibonucZ/Hydroxyglut_hydro"/>
</dbReference>
<evidence type="ECO:0000259" key="3">
    <source>
        <dbReference type="Pfam" id="PF12706"/>
    </source>
</evidence>
<feature type="binding site" evidence="1">
    <location>
        <position position="309"/>
    </location>
    <ligand>
        <name>an N-acyl-1,2-diacyl-sn-glycero-3-phosphoethanolamine</name>
        <dbReference type="ChEBI" id="CHEBI:62537"/>
    </ligand>
</feature>
<dbReference type="EMBL" id="JAEPRD010000024">
    <property type="protein sequence ID" value="KAG2207524.1"/>
    <property type="molecule type" value="Genomic_DNA"/>
</dbReference>
<keyword evidence="2" id="KW-0732">Signal</keyword>
<dbReference type="PIRSF" id="PIRSF038896">
    <property type="entry name" value="NAPE-PLD"/>
    <property type="match status" value="1"/>
</dbReference>
<gene>
    <name evidence="4" type="ORF">INT47_004274</name>
</gene>